<keyword evidence="5 6" id="KW-0472">Membrane</keyword>
<dbReference type="InterPro" id="IPR036259">
    <property type="entry name" value="MFS_trans_sf"/>
</dbReference>
<evidence type="ECO:0000256" key="3">
    <source>
        <dbReference type="ARBA" id="ARBA00022692"/>
    </source>
</evidence>
<sequence length="397" mass="41123">MSETTASRLSGRSGVFVSICVFSFLVNFGRIAFAPLVDFFIRTGISPATAGLAATAVWVGSALPRLPTGYLLTIVSRHRVILGMGLSLSAAAAFTALSPGITVTIVGALLVGLASGVFFIAANPLVSELYPERVGLAVGIRGMFSQIAAVTAPFLVAGAIVLGSWRIAFGALAVLALVVTGVFAVAVRRAELPDAGADDRDLLGAIRAQWRLIAAGIVFVGFTGFVWQGVFNFYVTYLGEVKEISPGMATTLLTVTFAAGVPSFLVAGRLADRFSYLSLLISTLLGFVVCLLAFTAVDGILAIAVVSIAMGLIVHCLFPVADAYLLDTLPDENRASAYSGFSATMMLIQAPGSVAVGLLAQAGLSYTDVFHAYALFVALIAVGMAVLARAGRLPTGN</sequence>
<evidence type="ECO:0000313" key="10">
    <source>
        <dbReference type="Proteomes" id="UP001320972"/>
    </source>
</evidence>
<feature type="transmembrane region" description="Helical" evidence="6">
    <location>
        <begin position="12"/>
        <end position="33"/>
    </location>
</feature>
<feature type="transmembrane region" description="Helical" evidence="6">
    <location>
        <begin position="370"/>
        <end position="388"/>
    </location>
</feature>
<dbReference type="Pfam" id="PF07690">
    <property type="entry name" value="MFS_1"/>
    <property type="match status" value="1"/>
</dbReference>
<evidence type="ECO:0000256" key="4">
    <source>
        <dbReference type="ARBA" id="ARBA00022989"/>
    </source>
</evidence>
<feature type="transmembrane region" description="Helical" evidence="6">
    <location>
        <begin position="167"/>
        <end position="187"/>
    </location>
</feature>
<organism evidence="8 11">
    <name type="scientific">Natronoglomus mannanivorans</name>
    <dbReference type="NCBI Taxonomy" id="2979990"/>
    <lineage>
        <taxon>Archaea</taxon>
        <taxon>Methanobacteriati</taxon>
        <taxon>Methanobacteriota</taxon>
        <taxon>Stenosarchaea group</taxon>
        <taxon>Halobacteria</taxon>
        <taxon>Halobacteriales</taxon>
        <taxon>Natrialbaceae</taxon>
        <taxon>Natronoglomus</taxon>
    </lineage>
</organism>
<feature type="transmembrane region" description="Helical" evidence="6">
    <location>
        <begin position="103"/>
        <end position="126"/>
    </location>
</feature>
<dbReference type="InterPro" id="IPR050189">
    <property type="entry name" value="MFS_Efflux_Transporters"/>
</dbReference>
<feature type="transmembrane region" description="Helical" evidence="6">
    <location>
        <begin position="274"/>
        <end position="294"/>
    </location>
</feature>
<dbReference type="GO" id="GO:0005886">
    <property type="term" value="C:plasma membrane"/>
    <property type="evidence" value="ECO:0007669"/>
    <property type="project" value="UniProtKB-SubCell"/>
</dbReference>
<feature type="domain" description="Major facilitator superfamily (MFS) profile" evidence="7">
    <location>
        <begin position="13"/>
        <end position="392"/>
    </location>
</feature>
<keyword evidence="4 6" id="KW-1133">Transmembrane helix</keyword>
<dbReference type="EMBL" id="JAOPKA010000008">
    <property type="protein sequence ID" value="MCU4742493.1"/>
    <property type="molecule type" value="Genomic_DNA"/>
</dbReference>
<feature type="transmembrane region" description="Helical" evidence="6">
    <location>
        <begin position="338"/>
        <end position="364"/>
    </location>
</feature>
<evidence type="ECO:0000256" key="5">
    <source>
        <dbReference type="ARBA" id="ARBA00023136"/>
    </source>
</evidence>
<keyword evidence="3 6" id="KW-0812">Transmembrane</keyword>
<comment type="subcellular location">
    <subcellularLocation>
        <location evidence="1">Cell membrane</location>
        <topology evidence="1">Multi-pass membrane protein</topology>
    </subcellularLocation>
</comment>
<dbReference type="Proteomes" id="UP001321018">
    <property type="component" value="Unassembled WGS sequence"/>
</dbReference>
<feature type="transmembrane region" description="Helical" evidence="6">
    <location>
        <begin position="39"/>
        <end position="59"/>
    </location>
</feature>
<reference evidence="8 10" key="1">
    <citation type="submission" date="2022-09" db="EMBL/GenBank/DDBJ databases">
        <title>Enrichment on poylsaccharides allowed isolation of novel metabolic and taxonomic groups of Haloarchaea.</title>
        <authorList>
            <person name="Sorokin D.Y."/>
            <person name="Elcheninov A.G."/>
            <person name="Khizhniak T.V."/>
            <person name="Kolganova T.V."/>
            <person name="Kublanov I.V."/>
        </authorList>
    </citation>
    <scope>NUCLEOTIDE SEQUENCE</scope>
    <source>
        <strain evidence="9 10">AArc-m2/3/4</strain>
        <strain evidence="8">AArc-xg1-1</strain>
    </source>
</reference>
<dbReference type="EMBL" id="JAOPKB010000006">
    <property type="protein sequence ID" value="MCU4973454.1"/>
    <property type="molecule type" value="Genomic_DNA"/>
</dbReference>
<name>A0AAP3E2D1_9EURY</name>
<dbReference type="SUPFAM" id="SSF103473">
    <property type="entry name" value="MFS general substrate transporter"/>
    <property type="match status" value="1"/>
</dbReference>
<feature type="transmembrane region" description="Helical" evidence="6">
    <location>
        <begin position="138"/>
        <end position="161"/>
    </location>
</feature>
<keyword evidence="10" id="KW-1185">Reference proteome</keyword>
<evidence type="ECO:0000313" key="9">
    <source>
        <dbReference type="EMBL" id="MCU4973454.1"/>
    </source>
</evidence>
<evidence type="ECO:0000259" key="7">
    <source>
        <dbReference type="PROSITE" id="PS50850"/>
    </source>
</evidence>
<evidence type="ECO:0000256" key="6">
    <source>
        <dbReference type="SAM" id="Phobius"/>
    </source>
</evidence>
<feature type="transmembrane region" description="Helical" evidence="6">
    <location>
        <begin position="247"/>
        <end position="267"/>
    </location>
</feature>
<dbReference type="RefSeq" id="WP_338004316.1">
    <property type="nucleotide sequence ID" value="NZ_JAOPKA010000008.1"/>
</dbReference>
<dbReference type="PANTHER" id="PTHR43124:SF3">
    <property type="entry name" value="CHLORAMPHENICOL EFFLUX PUMP RV0191"/>
    <property type="match status" value="1"/>
</dbReference>
<comment type="caution">
    <text evidence="8">The sequence shown here is derived from an EMBL/GenBank/DDBJ whole genome shotgun (WGS) entry which is preliminary data.</text>
</comment>
<feature type="transmembrane region" description="Helical" evidence="6">
    <location>
        <begin position="80"/>
        <end position="97"/>
    </location>
</feature>
<dbReference type="InterPro" id="IPR020846">
    <property type="entry name" value="MFS_dom"/>
</dbReference>
<proteinExistence type="predicted"/>
<dbReference type="PROSITE" id="PS50850">
    <property type="entry name" value="MFS"/>
    <property type="match status" value="1"/>
</dbReference>
<dbReference type="Proteomes" id="UP001320972">
    <property type="component" value="Unassembled WGS sequence"/>
</dbReference>
<protein>
    <submittedName>
        <fullName evidence="8">MFS transporter</fullName>
    </submittedName>
</protein>
<dbReference type="GO" id="GO:0022857">
    <property type="term" value="F:transmembrane transporter activity"/>
    <property type="evidence" value="ECO:0007669"/>
    <property type="project" value="InterPro"/>
</dbReference>
<evidence type="ECO:0000313" key="8">
    <source>
        <dbReference type="EMBL" id="MCU4742493.1"/>
    </source>
</evidence>
<accession>A0AAP3E2D1</accession>
<feature type="transmembrane region" description="Helical" evidence="6">
    <location>
        <begin position="300"/>
        <end position="326"/>
    </location>
</feature>
<evidence type="ECO:0000256" key="1">
    <source>
        <dbReference type="ARBA" id="ARBA00004651"/>
    </source>
</evidence>
<dbReference type="Gene3D" id="1.20.1250.20">
    <property type="entry name" value="MFS general substrate transporter like domains"/>
    <property type="match status" value="2"/>
</dbReference>
<dbReference type="PANTHER" id="PTHR43124">
    <property type="entry name" value="PURINE EFFLUX PUMP PBUE"/>
    <property type="match status" value="1"/>
</dbReference>
<feature type="transmembrane region" description="Helical" evidence="6">
    <location>
        <begin position="208"/>
        <end position="227"/>
    </location>
</feature>
<gene>
    <name evidence="9" type="ORF">OB955_11955</name>
    <name evidence="8" type="ORF">OB960_13930</name>
</gene>
<dbReference type="InterPro" id="IPR011701">
    <property type="entry name" value="MFS"/>
</dbReference>
<keyword evidence="2" id="KW-1003">Cell membrane</keyword>
<dbReference type="AlphaFoldDB" id="A0AAP3E2D1"/>
<evidence type="ECO:0000313" key="11">
    <source>
        <dbReference type="Proteomes" id="UP001321018"/>
    </source>
</evidence>
<evidence type="ECO:0000256" key="2">
    <source>
        <dbReference type="ARBA" id="ARBA00022475"/>
    </source>
</evidence>